<evidence type="ECO:0000313" key="1">
    <source>
        <dbReference type="EMBL" id="MUZ59326.1"/>
    </source>
</evidence>
<accession>A0AAE4WEE6</accession>
<dbReference type="Proteomes" id="UP000436692">
    <property type="component" value="Unassembled WGS sequence"/>
</dbReference>
<protein>
    <submittedName>
        <fullName evidence="1">Uncharacterized protein</fullName>
    </submittedName>
</protein>
<dbReference type="AlphaFoldDB" id="A0AAE4WEE6"/>
<gene>
    <name evidence="1" type="ORF">GOZ95_17935</name>
</gene>
<dbReference type="EMBL" id="WPHM01000009">
    <property type="protein sequence ID" value="MUZ59326.1"/>
    <property type="molecule type" value="Genomic_DNA"/>
</dbReference>
<evidence type="ECO:0000313" key="2">
    <source>
        <dbReference type="Proteomes" id="UP000436692"/>
    </source>
</evidence>
<organism evidence="1 2">
    <name type="scientific">Agrobacterium vitis</name>
    <name type="common">Rhizobium vitis</name>
    <dbReference type="NCBI Taxonomy" id="373"/>
    <lineage>
        <taxon>Bacteria</taxon>
        <taxon>Pseudomonadati</taxon>
        <taxon>Pseudomonadota</taxon>
        <taxon>Alphaproteobacteria</taxon>
        <taxon>Hyphomicrobiales</taxon>
        <taxon>Rhizobiaceae</taxon>
        <taxon>Rhizobium/Agrobacterium group</taxon>
        <taxon>Agrobacterium</taxon>
    </lineage>
</organism>
<comment type="caution">
    <text evidence="1">The sequence shown here is derived from an EMBL/GenBank/DDBJ whole genome shotgun (WGS) entry which is preliminary data.</text>
</comment>
<sequence>MTLDDIHSNLADQDRGRWLEVRDPWQEKPVGLRLLIAGPDSDVQRKARVEMMDRLSDAADLDGKVSFEEREKARVYCLARCVLNWDVAASFGLDATFGQVAIIKLLRIAWLQQQVDAFAGDRANFPISLNSEVA</sequence>
<dbReference type="RefSeq" id="WP_156548576.1">
    <property type="nucleotide sequence ID" value="NZ_JABAEJ010000006.1"/>
</dbReference>
<name>A0AAE4WEE6_AGRVI</name>
<reference evidence="1 2" key="1">
    <citation type="submission" date="2019-12" db="EMBL/GenBank/DDBJ databases">
        <title>Whole-genome sequencing of Allorhizobium vitis.</title>
        <authorList>
            <person name="Gan H.M."/>
            <person name="Szegedi E."/>
            <person name="Burr T."/>
            <person name="Savka M.A."/>
        </authorList>
    </citation>
    <scope>NUCLEOTIDE SEQUENCE [LARGE SCALE GENOMIC DNA]</scope>
    <source>
        <strain evidence="1 2">CG989</strain>
    </source>
</reference>
<proteinExistence type="predicted"/>